<evidence type="ECO:0000313" key="3">
    <source>
        <dbReference type="Proteomes" id="UP000179807"/>
    </source>
</evidence>
<proteinExistence type="predicted"/>
<dbReference type="RefSeq" id="XP_068351329.1">
    <property type="nucleotide sequence ID" value="XM_068494662.1"/>
</dbReference>
<comment type="caution">
    <text evidence="2">The sequence shown here is derived from an EMBL/GenBank/DDBJ whole genome shotgun (WGS) entry which is preliminary data.</text>
</comment>
<keyword evidence="1" id="KW-0472">Membrane</keyword>
<feature type="transmembrane region" description="Helical" evidence="1">
    <location>
        <begin position="6"/>
        <end position="26"/>
    </location>
</feature>
<keyword evidence="3" id="KW-1185">Reference proteome</keyword>
<organism evidence="2 3">
    <name type="scientific">Tritrichomonas foetus</name>
    <dbReference type="NCBI Taxonomy" id="1144522"/>
    <lineage>
        <taxon>Eukaryota</taxon>
        <taxon>Metamonada</taxon>
        <taxon>Parabasalia</taxon>
        <taxon>Tritrichomonadida</taxon>
        <taxon>Tritrichomonadidae</taxon>
        <taxon>Tritrichomonas</taxon>
    </lineage>
</organism>
<dbReference type="EMBL" id="MLAK01001071">
    <property type="protein sequence ID" value="OHS98192.1"/>
    <property type="molecule type" value="Genomic_DNA"/>
</dbReference>
<reference evidence="2" key="1">
    <citation type="submission" date="2016-10" db="EMBL/GenBank/DDBJ databases">
        <authorList>
            <person name="Benchimol M."/>
            <person name="Almeida L.G."/>
            <person name="Vasconcelos A.T."/>
            <person name="Perreira-Neves A."/>
            <person name="Rosa I.A."/>
            <person name="Tasca T."/>
            <person name="Bogo M.R."/>
            <person name="de Souza W."/>
        </authorList>
    </citation>
    <scope>NUCLEOTIDE SEQUENCE [LARGE SCALE GENOMIC DNA]</scope>
    <source>
        <strain evidence="2">K</strain>
    </source>
</reference>
<evidence type="ECO:0000313" key="2">
    <source>
        <dbReference type="EMBL" id="OHS98192.1"/>
    </source>
</evidence>
<gene>
    <name evidence="2" type="ORF">TRFO_09069</name>
</gene>
<keyword evidence="1" id="KW-1133">Transmembrane helix</keyword>
<name>A0A1J4JG88_9EUKA</name>
<dbReference type="VEuPathDB" id="TrichDB:TRFO_09069"/>
<sequence>MDQKIVFFLQFAFQLFFPVFLILYLNKEASILKLIKSEKIELMHTKIGRIFINWTYVCSYEGVKCSKNDPRALFIHGKYGRLGNNLIQFIKTLSLAIELKIKYIFIPDFWFLPKSLQIVDISVIKGNPKNLSYLSSIFYYLPEKYMNVPEEYLSVFRSHFVSVLPKPDIDNDTLVIHIRSGDIMGKNPHGGYWQPPYCFYEGIIKNTSHKNVFVMCEDFKNPVVPKIKNELHIDIHTINLLGTVSNIYHAKSVVYGIGTFVKTILYLSNETKDIYCLKNSPPYKTHYNFTTHFFEINQDYLSKVTPWGATQTQKDFMVNYTCTFPNLRNILLAWSQFVRKIVLFFYCLL</sequence>
<dbReference type="GeneID" id="94829366"/>
<protein>
    <submittedName>
        <fullName evidence="2">Uncharacterized protein</fullName>
    </submittedName>
</protein>
<evidence type="ECO:0000256" key="1">
    <source>
        <dbReference type="SAM" id="Phobius"/>
    </source>
</evidence>
<accession>A0A1J4JG88</accession>
<dbReference type="AlphaFoldDB" id="A0A1J4JG88"/>
<keyword evidence="1" id="KW-0812">Transmembrane</keyword>
<dbReference type="Proteomes" id="UP000179807">
    <property type="component" value="Unassembled WGS sequence"/>
</dbReference>